<evidence type="ECO:0000313" key="2">
    <source>
        <dbReference type="Ensembl" id="ENSOTSP00005109908.1"/>
    </source>
</evidence>
<protein>
    <recommendedName>
        <fullName evidence="1">Reverse transcriptase domain-containing protein</fullName>
    </recommendedName>
</protein>
<name>A0AAZ3P1E2_ONCTS</name>
<feature type="domain" description="Reverse transcriptase" evidence="1">
    <location>
        <begin position="1"/>
        <end position="178"/>
    </location>
</feature>
<dbReference type="Ensembl" id="ENSOTST00005126990.1">
    <property type="protein sequence ID" value="ENSOTSP00005109908.1"/>
    <property type="gene ID" value="ENSOTSG00005077893.1"/>
</dbReference>
<sequence>MSKRKSYVRMLFIDYSSAFNTIVPSKLIIKLEALGLNPALCNWVLDFLTGRPQVVKVGNNLSTSLTLNTGAPQECVLSPLMYYLFTHDCVAMHTSNSIIMFADNTTVVGLITNNQTAYREEVRALGVWFQEKKLSLNINKTKEMIVDIRKQQREHPPIHIEGTAVEKVESFKFLGAHITDKLKWSTHTDSVVKKAQQRLFNFRRLKKLYLPPKNLTNFYRCTIKNILSDCITGCYGNCTALNRNALQRVVRSAQSITGGKLPAIHDTYSTRCHRKAKKIIKDINHPSHCLFTPLPSRRRRQYRCIKAGTERLKNSLYLKAIRLLNSNH</sequence>
<dbReference type="Proteomes" id="UP000694402">
    <property type="component" value="Unassembled WGS sequence"/>
</dbReference>
<evidence type="ECO:0000313" key="3">
    <source>
        <dbReference type="Proteomes" id="UP000694402"/>
    </source>
</evidence>
<dbReference type="Pfam" id="PF09004">
    <property type="entry name" value="ALKBH8_N"/>
    <property type="match status" value="1"/>
</dbReference>
<dbReference type="Pfam" id="PF00078">
    <property type="entry name" value="RVT_1"/>
    <property type="match status" value="1"/>
</dbReference>
<reference evidence="2" key="3">
    <citation type="submission" date="2025-09" db="UniProtKB">
        <authorList>
            <consortium name="Ensembl"/>
        </authorList>
    </citation>
    <scope>IDENTIFICATION</scope>
</reference>
<dbReference type="PANTHER" id="PTHR33332">
    <property type="entry name" value="REVERSE TRANSCRIPTASE DOMAIN-CONTAINING PROTEIN"/>
    <property type="match status" value="1"/>
</dbReference>
<evidence type="ECO:0000259" key="1">
    <source>
        <dbReference type="PROSITE" id="PS50878"/>
    </source>
</evidence>
<dbReference type="AlphaFoldDB" id="A0AAZ3P1E2"/>
<keyword evidence="3" id="KW-1185">Reference proteome</keyword>
<reference evidence="3" key="1">
    <citation type="journal article" date="2018" name="PLoS ONE">
        <title>Chinook salmon (Oncorhynchus tshawytscha) genome and transcriptome.</title>
        <authorList>
            <person name="Christensen K.A."/>
            <person name="Leong J.S."/>
            <person name="Sakhrani D."/>
            <person name="Biagi C.A."/>
            <person name="Minkley D.R."/>
            <person name="Withler R.E."/>
            <person name="Rondeau E.B."/>
            <person name="Koop B.F."/>
            <person name="Devlin R.H."/>
        </authorList>
    </citation>
    <scope>NUCLEOTIDE SEQUENCE [LARGE SCALE GENOMIC DNA]</scope>
</reference>
<reference evidence="2" key="2">
    <citation type="submission" date="2025-08" db="UniProtKB">
        <authorList>
            <consortium name="Ensembl"/>
        </authorList>
    </citation>
    <scope>IDENTIFICATION</scope>
</reference>
<dbReference type="GeneTree" id="ENSGT01020000230367"/>
<dbReference type="PROSITE" id="PS50878">
    <property type="entry name" value="RT_POL"/>
    <property type="match status" value="1"/>
</dbReference>
<organism evidence="2 3">
    <name type="scientific">Oncorhynchus tshawytscha</name>
    <name type="common">Chinook salmon</name>
    <name type="synonym">Salmo tshawytscha</name>
    <dbReference type="NCBI Taxonomy" id="74940"/>
    <lineage>
        <taxon>Eukaryota</taxon>
        <taxon>Metazoa</taxon>
        <taxon>Chordata</taxon>
        <taxon>Craniata</taxon>
        <taxon>Vertebrata</taxon>
        <taxon>Euteleostomi</taxon>
        <taxon>Actinopterygii</taxon>
        <taxon>Neopterygii</taxon>
        <taxon>Teleostei</taxon>
        <taxon>Protacanthopterygii</taxon>
        <taxon>Salmoniformes</taxon>
        <taxon>Salmonidae</taxon>
        <taxon>Salmoninae</taxon>
        <taxon>Oncorhynchus</taxon>
    </lineage>
</organism>
<dbReference type="InterPro" id="IPR015095">
    <property type="entry name" value="AlkB_hom8_N"/>
</dbReference>
<accession>A0AAZ3P1E2</accession>
<dbReference type="GO" id="GO:0008168">
    <property type="term" value="F:methyltransferase activity"/>
    <property type="evidence" value="ECO:0007669"/>
    <property type="project" value="InterPro"/>
</dbReference>
<proteinExistence type="predicted"/>
<dbReference type="GO" id="GO:0016706">
    <property type="term" value="F:2-oxoglutarate-dependent dioxygenase activity"/>
    <property type="evidence" value="ECO:0007669"/>
    <property type="project" value="InterPro"/>
</dbReference>
<dbReference type="InterPro" id="IPR000477">
    <property type="entry name" value="RT_dom"/>
</dbReference>